<dbReference type="EMBL" id="CP093547">
    <property type="protein sequence ID" value="UNP28808.1"/>
    <property type="molecule type" value="Genomic_DNA"/>
</dbReference>
<dbReference type="InterPro" id="IPR049240">
    <property type="entry name" value="DUF6875"/>
</dbReference>
<evidence type="ECO:0000259" key="2">
    <source>
        <dbReference type="Pfam" id="PF21780"/>
    </source>
</evidence>
<accession>A0ABY3XED6</accession>
<reference evidence="3 4" key="1">
    <citation type="submission" date="2022-03" db="EMBL/GenBank/DDBJ databases">
        <title>Complete genome sequence of Lysobacter capsici VKM B-2533 and Lysobacter gummosus 10.1.1, promising sources of lytic agents.</title>
        <authorList>
            <person name="Tarlachkov S.V."/>
            <person name="Kudryakova I.V."/>
            <person name="Afoshin A.S."/>
            <person name="Leontyevskaya E.A."/>
            <person name="Leontyevskaya N.V."/>
        </authorList>
    </citation>
    <scope>NUCLEOTIDE SEQUENCE [LARGE SCALE GENOMIC DNA]</scope>
    <source>
        <strain evidence="3 4">10.1.1</strain>
    </source>
</reference>
<dbReference type="Proteomes" id="UP000829194">
    <property type="component" value="Chromosome"/>
</dbReference>
<gene>
    <name evidence="3" type="ORF">MOV92_20365</name>
</gene>
<feature type="compositionally biased region" description="Polar residues" evidence="1">
    <location>
        <begin position="22"/>
        <end position="33"/>
    </location>
</feature>
<protein>
    <recommendedName>
        <fullName evidence="2">DUF6875 domain-containing protein</fullName>
    </recommendedName>
</protein>
<organism evidence="3 4">
    <name type="scientific">Lysobacter gummosus</name>
    <dbReference type="NCBI Taxonomy" id="262324"/>
    <lineage>
        <taxon>Bacteria</taxon>
        <taxon>Pseudomonadati</taxon>
        <taxon>Pseudomonadota</taxon>
        <taxon>Gammaproteobacteria</taxon>
        <taxon>Lysobacterales</taxon>
        <taxon>Lysobacteraceae</taxon>
        <taxon>Lysobacter</taxon>
    </lineage>
</organism>
<dbReference type="Pfam" id="PF21780">
    <property type="entry name" value="DUF6875"/>
    <property type="match status" value="1"/>
</dbReference>
<feature type="domain" description="DUF6875" evidence="2">
    <location>
        <begin position="56"/>
        <end position="228"/>
    </location>
</feature>
<evidence type="ECO:0000313" key="4">
    <source>
        <dbReference type="Proteomes" id="UP000829194"/>
    </source>
</evidence>
<dbReference type="RefSeq" id="WP_148649034.1">
    <property type="nucleotide sequence ID" value="NZ_CP011131.1"/>
</dbReference>
<feature type="region of interest" description="Disordered" evidence="1">
    <location>
        <begin position="1"/>
        <end position="33"/>
    </location>
</feature>
<evidence type="ECO:0000313" key="3">
    <source>
        <dbReference type="EMBL" id="UNP28808.1"/>
    </source>
</evidence>
<keyword evidence="4" id="KW-1185">Reference proteome</keyword>
<sequence length="267" mass="29164">MKTELGQSPAPCKHAAAAAGHNDQTPAAMQSSAVPRLMRVSEVERECEPTSTLAGMLKWVREFIGAPHPNLGRSGSICPFVPGALNMDTIWISEVADAEPTVDSISEIIKEYRNVFLATEPTKSPDSINKAFLVAFPTLTARGAEGAALVDKVQYRLKPYFVDQGMMLGEFHSMNESPGLRNPDFRPLRSPVPMLAIRLMVESDLPFMTRDLYAPAERAAFLRSYLYRLGGSLKPSKFNEALEKLIVAEVAMRTVPAEASEAAVEPA</sequence>
<proteinExistence type="predicted"/>
<name>A0ABY3XED6_9GAMM</name>
<evidence type="ECO:0000256" key="1">
    <source>
        <dbReference type="SAM" id="MobiDB-lite"/>
    </source>
</evidence>